<reference evidence="1 2" key="1">
    <citation type="submission" date="2014-06" db="EMBL/GenBank/DDBJ databases">
        <title>Genome characterization of distinct group I Clostridium botulinum lineages.</title>
        <authorList>
            <person name="Giordani F."/>
            <person name="Anselmo A."/>
            <person name="Fillo S."/>
            <person name="Palozzi A.M."/>
            <person name="Fortunato A."/>
            <person name="Gentile B."/>
            <person name="Ciammaruconi A."/>
            <person name="Anniballi F."/>
            <person name="De Medici D."/>
            <person name="Lista F."/>
        </authorList>
    </citation>
    <scope>NUCLEOTIDE SEQUENCE [LARGE SCALE GENOMIC DNA]</scope>
    <source>
        <strain evidence="1 2">B2 450</strain>
    </source>
</reference>
<organism evidence="1 2">
    <name type="scientific">Clostridium botulinum B2 450</name>
    <dbReference type="NCBI Taxonomy" id="1379739"/>
    <lineage>
        <taxon>Bacteria</taxon>
        <taxon>Bacillati</taxon>
        <taxon>Bacillota</taxon>
        <taxon>Clostridia</taxon>
        <taxon>Eubacteriales</taxon>
        <taxon>Clostridiaceae</taxon>
        <taxon>Clostridium</taxon>
    </lineage>
</organism>
<dbReference type="HOGENOM" id="CLU_3197952_0_0_9"/>
<evidence type="ECO:0000313" key="2">
    <source>
        <dbReference type="Proteomes" id="UP000032250"/>
    </source>
</evidence>
<gene>
    <name evidence="1" type="ORF">N495_09955</name>
</gene>
<dbReference type="EMBL" id="JXSU01000007">
    <property type="protein sequence ID" value="KIS23903.1"/>
    <property type="molecule type" value="Genomic_DNA"/>
</dbReference>
<evidence type="ECO:0000313" key="1">
    <source>
        <dbReference type="EMBL" id="KIS23903.1"/>
    </source>
</evidence>
<accession>A0A0D0ZZB3</accession>
<dbReference type="AlphaFoldDB" id="A0A0D0ZZB3"/>
<protein>
    <submittedName>
        <fullName evidence="1">Uncharacterized protein</fullName>
    </submittedName>
</protein>
<sequence>MLTYRVLFSFQFKPKFLLSNLSNFNYKDNLSYTLYSIIYDSKIA</sequence>
<name>A0A0D0ZZB3_CLOBO</name>
<proteinExistence type="predicted"/>
<dbReference type="PATRIC" id="fig|1379739.3.peg.2351"/>
<comment type="caution">
    <text evidence="1">The sequence shown here is derived from an EMBL/GenBank/DDBJ whole genome shotgun (WGS) entry which is preliminary data.</text>
</comment>
<dbReference type="Proteomes" id="UP000032250">
    <property type="component" value="Unassembled WGS sequence"/>
</dbReference>